<dbReference type="OrthoDB" id="5430888at2"/>
<evidence type="ECO:0000313" key="3">
    <source>
        <dbReference type="Proteomes" id="UP000007721"/>
    </source>
</evidence>
<dbReference type="InterPro" id="IPR012902">
    <property type="entry name" value="N_methyl_site"/>
</dbReference>
<protein>
    <submittedName>
        <fullName evidence="2">Type IV pilus minor pilin PilW</fullName>
    </submittedName>
</protein>
<dbReference type="HOGENOM" id="CLU_777836_0_0_7"/>
<name>B9M3J6_GEODF</name>
<dbReference type="KEGG" id="geo:Geob_3074"/>
<dbReference type="PROSITE" id="PS00409">
    <property type="entry name" value="PROKAR_NTER_METHYL"/>
    <property type="match status" value="1"/>
</dbReference>
<reference evidence="2 3" key="1">
    <citation type="submission" date="2009-01" db="EMBL/GenBank/DDBJ databases">
        <title>Complete sequence of Geobacter sp. FRC-32.</title>
        <authorList>
            <consortium name="US DOE Joint Genome Institute"/>
            <person name="Lucas S."/>
            <person name="Copeland A."/>
            <person name="Lapidus A."/>
            <person name="Glavina del Rio T."/>
            <person name="Dalin E."/>
            <person name="Tice H."/>
            <person name="Bruce D."/>
            <person name="Goodwin L."/>
            <person name="Pitluck S."/>
            <person name="Saunders E."/>
            <person name="Brettin T."/>
            <person name="Detter J.C."/>
            <person name="Han C."/>
            <person name="Larimer F."/>
            <person name="Land M."/>
            <person name="Hauser L."/>
            <person name="Kyrpides N."/>
            <person name="Ovchinnikova G."/>
            <person name="Kostka J."/>
            <person name="Richardson P."/>
        </authorList>
    </citation>
    <scope>NUCLEOTIDE SEQUENCE [LARGE SCALE GENOMIC DNA]</scope>
    <source>
        <strain evidence="3">DSM 22248 / JCM 15807 / FRC-32</strain>
    </source>
</reference>
<dbReference type="AlphaFoldDB" id="B9M3J6"/>
<evidence type="ECO:0000313" key="2">
    <source>
        <dbReference type="EMBL" id="ACM21417.1"/>
    </source>
</evidence>
<sequence>MPNKKGYTLVELLVVMAIFITVIMISSSAFEKITQTAGQQSRSVETQIEGQVGLNLMRFDIEHAGYGLPWSFRSPLTYPEVDVTAGFLADGIDSNSFNDMVSLGPDKIPKAIASATSTTTGIDYLVVKSTMASINATSKKWSFVNYSVNESGGIATNESYIKQWSTLSDNFVNGENVVTLINITNQKAGTIDRQLANDGAAFYYSYAGLFPATDAYKPVTPSQIFTVYGIDDKPLRMPYNRADFYVNRPSNVPSSCNPGTGVLYKGVAVHTTGGFVQYPLLDCVGDMQVAFELDLLNDGNITYAKNLDGYTAKTIRESLKRVRVYILAHEGGRDRNFIYPVNDTSKALVVGDPAFTVSFGRIWSAADLAARFGPDWQNYRWKIYTLAIKPTNLD</sequence>
<keyword evidence="1" id="KW-0812">Transmembrane</keyword>
<dbReference type="Proteomes" id="UP000007721">
    <property type="component" value="Chromosome"/>
</dbReference>
<dbReference type="EMBL" id="CP001390">
    <property type="protein sequence ID" value="ACM21417.1"/>
    <property type="molecule type" value="Genomic_DNA"/>
</dbReference>
<dbReference type="STRING" id="316067.Geob_3074"/>
<organism evidence="2 3">
    <name type="scientific">Geotalea daltonii (strain DSM 22248 / JCM 15807 / FRC-32)</name>
    <name type="common">Geobacter daltonii</name>
    <dbReference type="NCBI Taxonomy" id="316067"/>
    <lineage>
        <taxon>Bacteria</taxon>
        <taxon>Pseudomonadati</taxon>
        <taxon>Thermodesulfobacteriota</taxon>
        <taxon>Desulfuromonadia</taxon>
        <taxon>Geobacterales</taxon>
        <taxon>Geobacteraceae</taxon>
        <taxon>Geotalea</taxon>
    </lineage>
</organism>
<accession>B9M3J6</accession>
<dbReference type="Pfam" id="PF07963">
    <property type="entry name" value="N_methyl"/>
    <property type="match status" value="1"/>
</dbReference>
<dbReference type="NCBIfam" id="TIGR02532">
    <property type="entry name" value="IV_pilin_GFxxxE"/>
    <property type="match status" value="1"/>
</dbReference>
<gene>
    <name evidence="2" type="primary">pilW</name>
    <name evidence="2" type="ordered locus">Geob_3074</name>
</gene>
<dbReference type="RefSeq" id="WP_012648145.1">
    <property type="nucleotide sequence ID" value="NC_011979.1"/>
</dbReference>
<feature type="transmembrane region" description="Helical" evidence="1">
    <location>
        <begin position="12"/>
        <end position="30"/>
    </location>
</feature>
<evidence type="ECO:0000256" key="1">
    <source>
        <dbReference type="SAM" id="Phobius"/>
    </source>
</evidence>
<dbReference type="eggNOG" id="COG4968">
    <property type="taxonomic scope" value="Bacteria"/>
</dbReference>
<keyword evidence="1" id="KW-1133">Transmembrane helix</keyword>
<keyword evidence="3" id="KW-1185">Reference proteome</keyword>
<proteinExistence type="predicted"/>
<keyword evidence="1" id="KW-0472">Membrane</keyword>